<dbReference type="EMBL" id="RYYV01000039">
    <property type="protein sequence ID" value="RUL69086.1"/>
    <property type="molecule type" value="Genomic_DNA"/>
</dbReference>
<proteinExistence type="predicted"/>
<keyword evidence="3" id="KW-1185">Reference proteome</keyword>
<sequence length="95" mass="10486">MRRYLLLGLLLTSMAVHAETSLRVGDKVLTIGDTAARVTELMGQPTVRTFLNQPNGGLPNQQLSPGEQWQYAQDGKTVVVTIVNGKVTDFETQYH</sequence>
<organism evidence="2 3">
    <name type="scientific">Dyella choica</name>
    <dbReference type="NCBI Taxonomy" id="1927959"/>
    <lineage>
        <taxon>Bacteria</taxon>
        <taxon>Pseudomonadati</taxon>
        <taxon>Pseudomonadota</taxon>
        <taxon>Gammaproteobacteria</taxon>
        <taxon>Lysobacterales</taxon>
        <taxon>Rhodanobacteraceae</taxon>
        <taxon>Dyella</taxon>
    </lineage>
</organism>
<feature type="signal peptide" evidence="1">
    <location>
        <begin position="1"/>
        <end position="18"/>
    </location>
</feature>
<evidence type="ECO:0000256" key="1">
    <source>
        <dbReference type="SAM" id="SignalP"/>
    </source>
</evidence>
<dbReference type="OrthoDB" id="5959004at2"/>
<protein>
    <submittedName>
        <fullName evidence="2">DUF2845 domain-containing protein</fullName>
    </submittedName>
</protein>
<name>A0A432LZF7_9GAMM</name>
<reference evidence="2 3" key="1">
    <citation type="submission" date="2018-12" db="EMBL/GenBank/DDBJ databases">
        <title>Dyella dinghuensis sp. nov. DHOA06 and Dyella choica sp. nov. 4M-K27, isolated from forest soil.</title>
        <authorList>
            <person name="Qiu L.-H."/>
            <person name="Gao Z.-H."/>
        </authorList>
    </citation>
    <scope>NUCLEOTIDE SEQUENCE [LARGE SCALE GENOMIC DNA]</scope>
    <source>
        <strain evidence="2 3">4M-K27</strain>
    </source>
</reference>
<feature type="chain" id="PRO_5019516958" evidence="1">
    <location>
        <begin position="19"/>
        <end position="95"/>
    </location>
</feature>
<keyword evidence="1" id="KW-0732">Signal</keyword>
<dbReference type="AlphaFoldDB" id="A0A432LZF7"/>
<evidence type="ECO:0000313" key="2">
    <source>
        <dbReference type="EMBL" id="RUL69086.1"/>
    </source>
</evidence>
<dbReference type="Proteomes" id="UP000274358">
    <property type="component" value="Unassembled WGS sequence"/>
</dbReference>
<accession>A0A432LZF7</accession>
<comment type="caution">
    <text evidence="2">The sequence shown here is derived from an EMBL/GenBank/DDBJ whole genome shotgun (WGS) entry which is preliminary data.</text>
</comment>
<gene>
    <name evidence="2" type="ORF">EKH80_22955</name>
</gene>
<evidence type="ECO:0000313" key="3">
    <source>
        <dbReference type="Proteomes" id="UP000274358"/>
    </source>
</evidence>